<accession>A0ABQ6C6G3</accession>
<protein>
    <submittedName>
        <fullName evidence="4">Class II aldolase</fullName>
    </submittedName>
</protein>
<proteinExistence type="predicted"/>
<dbReference type="SMART" id="SM01007">
    <property type="entry name" value="Aldolase_II"/>
    <property type="match status" value="1"/>
</dbReference>
<sequence>MSTATAFMDEAPARAEICRVGRSLFERGYVHATAGNISVRLADGYLITPTDACLGTLAPERLARLDAQGQQTAGDRASKTIALHRQIYDATAAAGQPARCVIHTHSTQLVACSLAADGAAGGQLADDAELLPPITPYFVMKVGRVPHIAYHRPGDPAAAEAVARTIARHAAQGRRLRAVMLARLGPNVWHDTPAEAMAVLEELEETAHLHRLNSHVPPLAEARIDELRQVFGASW</sequence>
<dbReference type="PANTHER" id="PTHR22789">
    <property type="entry name" value="FUCULOSE PHOSPHATE ALDOLASE"/>
    <property type="match status" value="1"/>
</dbReference>
<keyword evidence="5" id="KW-1185">Reference proteome</keyword>
<keyword evidence="1" id="KW-0479">Metal-binding</keyword>
<dbReference type="SUPFAM" id="SSF53639">
    <property type="entry name" value="AraD/HMP-PK domain-like"/>
    <property type="match status" value="1"/>
</dbReference>
<name>A0ABQ6C6G3_9BURK</name>
<organism evidence="4 5">
    <name type="scientific">Hydrogenophaga electricum</name>
    <dbReference type="NCBI Taxonomy" id="1230953"/>
    <lineage>
        <taxon>Bacteria</taxon>
        <taxon>Pseudomonadati</taxon>
        <taxon>Pseudomonadota</taxon>
        <taxon>Betaproteobacteria</taxon>
        <taxon>Burkholderiales</taxon>
        <taxon>Comamonadaceae</taxon>
        <taxon>Hydrogenophaga</taxon>
    </lineage>
</organism>
<reference evidence="5" key="1">
    <citation type="journal article" date="2019" name="Int. J. Syst. Evol. Microbiol.">
        <title>The Global Catalogue of Microorganisms (GCM) 10K type strain sequencing project: providing services to taxonomists for standard genome sequencing and annotation.</title>
        <authorList>
            <consortium name="The Broad Institute Genomics Platform"/>
            <consortium name="The Broad Institute Genome Sequencing Center for Infectious Disease"/>
            <person name="Wu L."/>
            <person name="Ma J."/>
        </authorList>
    </citation>
    <scope>NUCLEOTIDE SEQUENCE [LARGE SCALE GENOMIC DNA]</scope>
    <source>
        <strain evidence="5">NBRC 109341</strain>
    </source>
</reference>
<keyword evidence="2" id="KW-0456">Lyase</keyword>
<dbReference type="EMBL" id="BSPB01000021">
    <property type="protein sequence ID" value="GLS15203.1"/>
    <property type="molecule type" value="Genomic_DNA"/>
</dbReference>
<comment type="caution">
    <text evidence="4">The sequence shown here is derived from an EMBL/GenBank/DDBJ whole genome shotgun (WGS) entry which is preliminary data.</text>
</comment>
<gene>
    <name evidence="4" type="ORF">GCM10007935_26360</name>
</gene>
<dbReference type="InterPro" id="IPR050197">
    <property type="entry name" value="Aldolase_class_II_sugar_metab"/>
</dbReference>
<evidence type="ECO:0000313" key="4">
    <source>
        <dbReference type="EMBL" id="GLS15203.1"/>
    </source>
</evidence>
<dbReference type="NCBIfam" id="NF006000">
    <property type="entry name" value="PRK08130.1"/>
    <property type="match status" value="1"/>
</dbReference>
<evidence type="ECO:0000313" key="5">
    <source>
        <dbReference type="Proteomes" id="UP001156903"/>
    </source>
</evidence>
<evidence type="ECO:0000256" key="2">
    <source>
        <dbReference type="ARBA" id="ARBA00023239"/>
    </source>
</evidence>
<dbReference type="InterPro" id="IPR036409">
    <property type="entry name" value="Aldolase_II/adducin_N_sf"/>
</dbReference>
<dbReference type="InterPro" id="IPR001303">
    <property type="entry name" value="Aldolase_II/adducin_N"/>
</dbReference>
<dbReference type="Proteomes" id="UP001156903">
    <property type="component" value="Unassembled WGS sequence"/>
</dbReference>
<dbReference type="Pfam" id="PF00596">
    <property type="entry name" value="Aldolase_II"/>
    <property type="match status" value="1"/>
</dbReference>
<feature type="domain" description="Class II aldolase/adducin N-terminal" evidence="3">
    <location>
        <begin position="15"/>
        <end position="211"/>
    </location>
</feature>
<dbReference type="Gene3D" id="3.40.225.10">
    <property type="entry name" value="Class II aldolase/adducin N-terminal domain"/>
    <property type="match status" value="1"/>
</dbReference>
<evidence type="ECO:0000259" key="3">
    <source>
        <dbReference type="SMART" id="SM01007"/>
    </source>
</evidence>
<evidence type="ECO:0000256" key="1">
    <source>
        <dbReference type="ARBA" id="ARBA00022723"/>
    </source>
</evidence>
<dbReference type="PANTHER" id="PTHR22789:SF0">
    <property type="entry name" value="3-OXO-TETRONATE 4-PHOSPHATE DECARBOXYLASE-RELATED"/>
    <property type="match status" value="1"/>
</dbReference>